<accession>A0AAU7DK01</accession>
<dbReference type="AlphaFoldDB" id="A0AAU7DK01"/>
<proteinExistence type="predicted"/>
<reference evidence="1" key="1">
    <citation type="submission" date="2023-03" db="EMBL/GenBank/DDBJ databases">
        <title>Edaphobacter sp.</title>
        <authorList>
            <person name="Huber K.J."/>
            <person name="Papendorf J."/>
            <person name="Pilke C."/>
            <person name="Bunk B."/>
            <person name="Sproeer C."/>
            <person name="Pester M."/>
        </authorList>
    </citation>
    <scope>NUCLEOTIDE SEQUENCE</scope>
    <source>
        <strain evidence="1">DSM 110680</strain>
    </source>
</reference>
<protein>
    <submittedName>
        <fullName evidence="1">Uncharacterized protein</fullName>
    </submittedName>
</protein>
<sequence>MSVQPRRPLLESLRELFTKMEADPAPETANLADLKRIVRERIAAIEAAERIVVATPQPGHAPNGHRQPT</sequence>
<dbReference type="EMBL" id="CP121196">
    <property type="protein sequence ID" value="XBH17413.1"/>
    <property type="molecule type" value="Genomic_DNA"/>
</dbReference>
<name>A0AAU7DK01_9BACT</name>
<evidence type="ECO:0000313" key="1">
    <source>
        <dbReference type="EMBL" id="XBH17413.1"/>
    </source>
</evidence>
<organism evidence="1">
    <name type="scientific">Telmatobacter sp. DSM 110680</name>
    <dbReference type="NCBI Taxonomy" id="3036704"/>
    <lineage>
        <taxon>Bacteria</taxon>
        <taxon>Pseudomonadati</taxon>
        <taxon>Acidobacteriota</taxon>
        <taxon>Terriglobia</taxon>
        <taxon>Terriglobales</taxon>
        <taxon>Acidobacteriaceae</taxon>
        <taxon>Telmatobacter</taxon>
    </lineage>
</organism>
<dbReference type="RefSeq" id="WP_348262643.1">
    <property type="nucleotide sequence ID" value="NZ_CP121196.1"/>
</dbReference>
<gene>
    <name evidence="1" type="ORF">P8935_22965</name>
</gene>